<feature type="compositionally biased region" description="Polar residues" evidence="1">
    <location>
        <begin position="205"/>
        <end position="219"/>
    </location>
</feature>
<evidence type="ECO:0000313" key="4">
    <source>
        <dbReference type="Proteomes" id="UP001141806"/>
    </source>
</evidence>
<dbReference type="Pfam" id="PF16719">
    <property type="entry name" value="SAWADEE"/>
    <property type="match status" value="1"/>
</dbReference>
<keyword evidence="4" id="KW-1185">Reference proteome</keyword>
<name>A0A9Q0R3M6_9MAGN</name>
<protein>
    <recommendedName>
        <fullName evidence="2">SAWADEE domain-containing protein</fullName>
    </recommendedName>
</protein>
<accession>A0A9Q0R3M6</accession>
<dbReference type="OrthoDB" id="1866990at2759"/>
<dbReference type="GO" id="GO:0003682">
    <property type="term" value="F:chromatin binding"/>
    <property type="evidence" value="ECO:0007669"/>
    <property type="project" value="InterPro"/>
</dbReference>
<evidence type="ECO:0000259" key="2">
    <source>
        <dbReference type="Pfam" id="PF16719"/>
    </source>
</evidence>
<dbReference type="PANTHER" id="PTHR36384">
    <property type="entry name" value="SAWADEE PROTEIN"/>
    <property type="match status" value="1"/>
</dbReference>
<evidence type="ECO:0000256" key="1">
    <source>
        <dbReference type="SAM" id="MobiDB-lite"/>
    </source>
</evidence>
<dbReference type="AlphaFoldDB" id="A0A9Q0R3M6"/>
<organism evidence="3 4">
    <name type="scientific">Protea cynaroides</name>
    <dbReference type="NCBI Taxonomy" id="273540"/>
    <lineage>
        <taxon>Eukaryota</taxon>
        <taxon>Viridiplantae</taxon>
        <taxon>Streptophyta</taxon>
        <taxon>Embryophyta</taxon>
        <taxon>Tracheophyta</taxon>
        <taxon>Spermatophyta</taxon>
        <taxon>Magnoliopsida</taxon>
        <taxon>Proteales</taxon>
        <taxon>Proteaceae</taxon>
        <taxon>Protea</taxon>
    </lineage>
</organism>
<sequence length="430" mass="48894">MAPPRSPNRPEISVLQSTHLEFRCPSDDAWYGVRLLLRGDTLTVKYNDFSEIFDERFCASDFKTLSKIHALRDRFRLASVQLQDNQCSQVIEGVVVCVSHCYSQDDIRFYDAFIHAVNNAEHRYVNGEEECTCFFKVLWRHGPLDGIHTQTKIGNICRIQSGNGERNATLASFLKMSREKLEMASHSVLSSPRRSFSVCKDASNETHGSTGKQSDNGCTSKGRGKWHSKGTWCTARTCKGSIKDTGGKIGQDVDLGGEPLRKKTEDTGNFYFILIDNMEKDLSSLVVVDFIYRHTSVLSHAYVFPSLLLEPFTRGVIVVDSRGKLEKIWEFLHDPTHIIISSRGRPWVSSEKMLRHGAFPTSFWGIMSKSEDEHRNRNAESDDIKVIQFGTKEYMKADLLKESFMLFVDDLRGLYCKLASDENEILQSFL</sequence>
<feature type="region of interest" description="Disordered" evidence="1">
    <location>
        <begin position="200"/>
        <end position="225"/>
    </location>
</feature>
<feature type="domain" description="SAWADEE" evidence="2">
    <location>
        <begin position="18"/>
        <end position="157"/>
    </location>
</feature>
<dbReference type="EMBL" id="JAMYWD010000001">
    <property type="protein sequence ID" value="KAJ4981690.1"/>
    <property type="molecule type" value="Genomic_DNA"/>
</dbReference>
<dbReference type="Proteomes" id="UP001141806">
    <property type="component" value="Unassembled WGS sequence"/>
</dbReference>
<evidence type="ECO:0000313" key="3">
    <source>
        <dbReference type="EMBL" id="KAJ4981690.1"/>
    </source>
</evidence>
<proteinExistence type="predicted"/>
<gene>
    <name evidence="3" type="ORF">NE237_032527</name>
</gene>
<dbReference type="PANTHER" id="PTHR36384:SF1">
    <property type="entry name" value="SAWADEE PROTEIN"/>
    <property type="match status" value="1"/>
</dbReference>
<comment type="caution">
    <text evidence="3">The sequence shown here is derived from an EMBL/GenBank/DDBJ whole genome shotgun (WGS) entry which is preliminary data.</text>
</comment>
<dbReference type="InterPro" id="IPR032001">
    <property type="entry name" value="SAWADEE_dom"/>
</dbReference>
<reference evidence="3" key="1">
    <citation type="journal article" date="2023" name="Plant J.">
        <title>The genome of the king protea, Protea cynaroides.</title>
        <authorList>
            <person name="Chang J."/>
            <person name="Duong T.A."/>
            <person name="Schoeman C."/>
            <person name="Ma X."/>
            <person name="Roodt D."/>
            <person name="Barker N."/>
            <person name="Li Z."/>
            <person name="Van de Peer Y."/>
            <person name="Mizrachi E."/>
        </authorList>
    </citation>
    <scope>NUCLEOTIDE SEQUENCE</scope>
    <source>
        <tissue evidence="3">Young leaves</tissue>
    </source>
</reference>